<dbReference type="GO" id="GO:0004175">
    <property type="term" value="F:endopeptidase activity"/>
    <property type="evidence" value="ECO:0007669"/>
    <property type="project" value="UniProtKB-ARBA"/>
</dbReference>
<keyword evidence="2" id="KW-1133">Transmembrane helix</keyword>
<evidence type="ECO:0000256" key="2">
    <source>
        <dbReference type="SAM" id="Phobius"/>
    </source>
</evidence>
<feature type="transmembrane region" description="Helical" evidence="2">
    <location>
        <begin position="357"/>
        <end position="375"/>
    </location>
</feature>
<dbReference type="Pfam" id="PF02517">
    <property type="entry name" value="Rce1-like"/>
    <property type="match status" value="1"/>
</dbReference>
<dbReference type="AlphaFoldDB" id="A0A9W3Z0G1"/>
<feature type="transmembrane region" description="Helical" evidence="2">
    <location>
        <begin position="148"/>
        <end position="169"/>
    </location>
</feature>
<feature type="transmembrane region" description="Helical" evidence="2">
    <location>
        <begin position="12"/>
        <end position="27"/>
    </location>
</feature>
<dbReference type="EMBL" id="CP032680">
    <property type="protein sequence ID" value="AZZ67309.1"/>
    <property type="molecule type" value="Genomic_DNA"/>
</dbReference>
<proteinExistence type="inferred from homology"/>
<evidence type="ECO:0000313" key="4">
    <source>
        <dbReference type="EMBL" id="AZZ67309.1"/>
    </source>
</evidence>
<feature type="transmembrane region" description="Helical" evidence="2">
    <location>
        <begin position="33"/>
        <end position="50"/>
    </location>
</feature>
<keyword evidence="2" id="KW-0472">Membrane</keyword>
<dbReference type="Proteomes" id="UP000283758">
    <property type="component" value="Chromosome"/>
</dbReference>
<dbReference type="GO" id="GO:0080120">
    <property type="term" value="P:CAAX-box protein maturation"/>
    <property type="evidence" value="ECO:0007669"/>
    <property type="project" value="UniProtKB-ARBA"/>
</dbReference>
<name>A0A9W3Z0G1_LACJH</name>
<feature type="transmembrane region" description="Helical" evidence="2">
    <location>
        <begin position="327"/>
        <end position="345"/>
    </location>
</feature>
<reference evidence="4 5" key="1">
    <citation type="submission" date="2018-10" db="EMBL/GenBank/DDBJ databases">
        <title>Complete genome sequencing of Lactobacillus johnsonii ZLJ010.</title>
        <authorList>
            <person name="Zhang W."/>
            <person name="Ji H."/>
            <person name="Wang J."/>
            <person name="Zhang D."/>
            <person name="Liu H."/>
            <person name="Wang S."/>
            <person name="Wang Y."/>
        </authorList>
    </citation>
    <scope>NUCLEOTIDE SEQUENCE [LARGE SCALE GENOMIC DNA]</scope>
    <source>
        <strain evidence="4 5">ZLJ010</strain>
    </source>
</reference>
<accession>A0A9W3Z0G1</accession>
<keyword evidence="2" id="KW-0812">Transmembrane</keyword>
<feature type="transmembrane region" description="Helical" evidence="2">
    <location>
        <begin position="118"/>
        <end position="136"/>
    </location>
</feature>
<protein>
    <submittedName>
        <fullName evidence="4">CPBP family intramembrane metalloprotease</fullName>
    </submittedName>
</protein>
<comment type="similarity">
    <text evidence="1">Belongs to the UPF0177 family.</text>
</comment>
<evidence type="ECO:0000313" key="5">
    <source>
        <dbReference type="Proteomes" id="UP000283758"/>
    </source>
</evidence>
<dbReference type="InterPro" id="IPR003675">
    <property type="entry name" value="Rce1/LyrA-like_dom"/>
</dbReference>
<evidence type="ECO:0000259" key="3">
    <source>
        <dbReference type="Pfam" id="PF02517"/>
    </source>
</evidence>
<keyword evidence="4" id="KW-0378">Hydrolase</keyword>
<evidence type="ECO:0000256" key="1">
    <source>
        <dbReference type="ARBA" id="ARBA00009067"/>
    </source>
</evidence>
<keyword evidence="4" id="KW-0482">Metalloprotease</keyword>
<feature type="domain" description="CAAX prenyl protease 2/Lysostaphin resistance protein A-like" evidence="3">
    <location>
        <begin position="233"/>
        <end position="335"/>
    </location>
</feature>
<feature type="transmembrane region" description="Helical" evidence="2">
    <location>
        <begin position="84"/>
        <end position="106"/>
    </location>
</feature>
<dbReference type="GO" id="GO:0008237">
    <property type="term" value="F:metallopeptidase activity"/>
    <property type="evidence" value="ECO:0007669"/>
    <property type="project" value="UniProtKB-KW"/>
</dbReference>
<gene>
    <name evidence="4" type="ORF">D7321_03985</name>
</gene>
<keyword evidence="4" id="KW-0645">Protease</keyword>
<feature type="transmembrane region" description="Helical" evidence="2">
    <location>
        <begin position="270"/>
        <end position="287"/>
    </location>
</feature>
<feature type="transmembrane region" description="Helical" evidence="2">
    <location>
        <begin position="181"/>
        <end position="201"/>
    </location>
</feature>
<organism evidence="4 5">
    <name type="scientific">Lactobacillus johnsonii</name>
    <dbReference type="NCBI Taxonomy" id="33959"/>
    <lineage>
        <taxon>Bacteria</taxon>
        <taxon>Bacillati</taxon>
        <taxon>Bacillota</taxon>
        <taxon>Bacilli</taxon>
        <taxon>Lactobacillales</taxon>
        <taxon>Lactobacillaceae</taxon>
        <taxon>Lactobacillus</taxon>
    </lineage>
</organism>
<sequence>MKTTYNKILKSQILLTILFAVLLLIVQHDLLNLLYIIFLSFSFLFIYIGFNRKSHILNIVVLPYTFLSVYNNIFKLIIKIYADWGTVLYVAYFIGMLALLIPVILYDYGTIKNPIWQLVATVWLIISLFLTPLISIEGNAVIVGLNKSNLLMALIFLEYAYIAITTWGYKFYFNLKISNPTFFYYLFLLVLGIVTVWISFFNTFILSASEWNQAIWNWDFSLINPINSAIIKNVWQLYFSALDAGIMEESARYVFLITLLIIFSRKKGRATYSILLSSIIFSLLHILNFSTPGANIDSILFQIFHAFGFGCLLGVILLYSGKLWLTMLFHTFADFLNFSLIPLGYGGSLVSNENTGVIVLTVVTVIPLIILMIILENKKTRAVIETNIKKTFIFSQFSPIW</sequence>
<feature type="transmembrane region" description="Helical" evidence="2">
    <location>
        <begin position="299"/>
        <end position="320"/>
    </location>
</feature>